<accession>A0A9D3QAN8</accession>
<proteinExistence type="predicted"/>
<feature type="region of interest" description="Disordered" evidence="1">
    <location>
        <begin position="49"/>
        <end position="88"/>
    </location>
</feature>
<reference evidence="2" key="1">
    <citation type="submission" date="2021-01" db="EMBL/GenBank/DDBJ databases">
        <authorList>
            <person name="Zahm M."/>
            <person name="Roques C."/>
            <person name="Cabau C."/>
            <person name="Klopp C."/>
            <person name="Donnadieu C."/>
            <person name="Jouanno E."/>
            <person name="Lampietro C."/>
            <person name="Louis A."/>
            <person name="Herpin A."/>
            <person name="Echchiki A."/>
            <person name="Berthelot C."/>
            <person name="Parey E."/>
            <person name="Roest-Crollius H."/>
            <person name="Braasch I."/>
            <person name="Postlethwait J."/>
            <person name="Bobe J."/>
            <person name="Montfort J."/>
            <person name="Bouchez O."/>
            <person name="Begum T."/>
            <person name="Mejri S."/>
            <person name="Adams A."/>
            <person name="Chen W.-J."/>
            <person name="Guiguen Y."/>
        </authorList>
    </citation>
    <scope>NUCLEOTIDE SEQUENCE</scope>
    <source>
        <strain evidence="2">YG-15Mar2019-1</strain>
        <tissue evidence="2">Brain</tissue>
    </source>
</reference>
<evidence type="ECO:0000256" key="1">
    <source>
        <dbReference type="SAM" id="MobiDB-lite"/>
    </source>
</evidence>
<gene>
    <name evidence="2" type="ORF">MATL_G00056350</name>
</gene>
<sequence length="88" mass="9932">MPVMNRPGFLSKTDLGLRRLLSSEDRWTWGKWRTIPAEMAPVEEDIVTATQPSFPGSSPRYPRTRAPFLRPQRPAAPRGDSGARERGL</sequence>
<evidence type="ECO:0000313" key="2">
    <source>
        <dbReference type="EMBL" id="KAG7480458.1"/>
    </source>
</evidence>
<protein>
    <submittedName>
        <fullName evidence="2">Uncharacterized protein</fullName>
    </submittedName>
</protein>
<comment type="caution">
    <text evidence="2">The sequence shown here is derived from an EMBL/GenBank/DDBJ whole genome shotgun (WGS) entry which is preliminary data.</text>
</comment>
<keyword evidence="3" id="KW-1185">Reference proteome</keyword>
<name>A0A9D3QAN8_MEGAT</name>
<dbReference type="Proteomes" id="UP001046870">
    <property type="component" value="Chromosome 4"/>
</dbReference>
<dbReference type="EMBL" id="JAFDVH010000004">
    <property type="protein sequence ID" value="KAG7480458.1"/>
    <property type="molecule type" value="Genomic_DNA"/>
</dbReference>
<organism evidence="2 3">
    <name type="scientific">Megalops atlanticus</name>
    <name type="common">Tarpon</name>
    <name type="synonym">Clupea gigantea</name>
    <dbReference type="NCBI Taxonomy" id="7932"/>
    <lineage>
        <taxon>Eukaryota</taxon>
        <taxon>Metazoa</taxon>
        <taxon>Chordata</taxon>
        <taxon>Craniata</taxon>
        <taxon>Vertebrata</taxon>
        <taxon>Euteleostomi</taxon>
        <taxon>Actinopterygii</taxon>
        <taxon>Neopterygii</taxon>
        <taxon>Teleostei</taxon>
        <taxon>Elopiformes</taxon>
        <taxon>Megalopidae</taxon>
        <taxon>Megalops</taxon>
    </lineage>
</organism>
<evidence type="ECO:0000313" key="3">
    <source>
        <dbReference type="Proteomes" id="UP001046870"/>
    </source>
</evidence>
<dbReference type="AlphaFoldDB" id="A0A9D3QAN8"/>